<comment type="caution">
    <text evidence="4">The sequence shown here is derived from an EMBL/GenBank/DDBJ whole genome shotgun (WGS) entry which is preliminary data.</text>
</comment>
<dbReference type="SUPFAM" id="SSF52374">
    <property type="entry name" value="Nucleotidylyl transferase"/>
    <property type="match status" value="1"/>
</dbReference>
<dbReference type="PANTHER" id="PTHR43793:SF1">
    <property type="entry name" value="FAD SYNTHASE"/>
    <property type="match status" value="1"/>
</dbReference>
<dbReference type="Gene3D" id="3.40.50.620">
    <property type="entry name" value="HUPs"/>
    <property type="match status" value="1"/>
</dbReference>
<protein>
    <submittedName>
        <fullName evidence="4">Cytidyltransferase</fullName>
    </submittedName>
</protein>
<dbReference type="InterPro" id="IPR014729">
    <property type="entry name" value="Rossmann-like_a/b/a_fold"/>
</dbReference>
<evidence type="ECO:0000313" key="5">
    <source>
        <dbReference type="Proteomes" id="UP000231333"/>
    </source>
</evidence>
<dbReference type="SUPFAM" id="SSF55060">
    <property type="entry name" value="GHMP Kinase, C-terminal domain"/>
    <property type="match status" value="1"/>
</dbReference>
<accession>A0A2H0QV81</accession>
<gene>
    <name evidence="4" type="ORF">COV34_01045</name>
</gene>
<evidence type="ECO:0000313" key="4">
    <source>
        <dbReference type="EMBL" id="PIR38189.1"/>
    </source>
</evidence>
<dbReference type="InterPro" id="IPR004821">
    <property type="entry name" value="Cyt_trans-like"/>
</dbReference>
<dbReference type="NCBIfam" id="TIGR00125">
    <property type="entry name" value="cyt_tran_rel"/>
    <property type="match status" value="1"/>
</dbReference>
<dbReference type="Proteomes" id="UP000231333">
    <property type="component" value="Unassembled WGS sequence"/>
</dbReference>
<evidence type="ECO:0000259" key="3">
    <source>
        <dbReference type="Pfam" id="PF01467"/>
    </source>
</evidence>
<evidence type="ECO:0000256" key="1">
    <source>
        <dbReference type="ARBA" id="ARBA00022679"/>
    </source>
</evidence>
<dbReference type="InterPro" id="IPR050385">
    <property type="entry name" value="Archaeal_FAD_synthase"/>
</dbReference>
<organism evidence="4 5">
    <name type="scientific">Candidatus Zambryskibacteria bacterium CG10_big_fil_rev_8_21_14_0_10_42_12</name>
    <dbReference type="NCBI Taxonomy" id="1975115"/>
    <lineage>
        <taxon>Bacteria</taxon>
        <taxon>Candidatus Zambryskiibacteriota</taxon>
    </lineage>
</organism>
<dbReference type="EMBL" id="PCXL01000011">
    <property type="protein sequence ID" value="PIR38189.1"/>
    <property type="molecule type" value="Genomic_DNA"/>
</dbReference>
<dbReference type="AlphaFoldDB" id="A0A2H0QV81"/>
<name>A0A2H0QV81_9BACT</name>
<reference evidence="4 5" key="1">
    <citation type="submission" date="2017-09" db="EMBL/GenBank/DDBJ databases">
        <title>Depth-based differentiation of microbial function through sediment-hosted aquifers and enrichment of novel symbionts in the deep terrestrial subsurface.</title>
        <authorList>
            <person name="Probst A.J."/>
            <person name="Ladd B."/>
            <person name="Jarett J.K."/>
            <person name="Geller-Mcgrath D.E."/>
            <person name="Sieber C.M."/>
            <person name="Emerson J.B."/>
            <person name="Anantharaman K."/>
            <person name="Thomas B.C."/>
            <person name="Malmstrom R."/>
            <person name="Stieglmeier M."/>
            <person name="Klingl A."/>
            <person name="Woyke T."/>
            <person name="Ryan C.M."/>
            <person name="Banfield J.F."/>
        </authorList>
    </citation>
    <scope>NUCLEOTIDE SEQUENCE [LARGE SCALE GENOMIC DNA]</scope>
    <source>
        <strain evidence="4">CG10_big_fil_rev_8_21_14_0_10_42_12</strain>
    </source>
</reference>
<dbReference type="Pfam" id="PF01467">
    <property type="entry name" value="CTP_transf_like"/>
    <property type="match status" value="1"/>
</dbReference>
<sequence>MTVTFVRIAPTIAELRLFLNVRYLYCYLYICILKDMKKVFVSGCYDVLHAGHVTFFQAAKALGDHLIVCFANDEVLRLAKNRKPSMRQDYKKILISSLQVVDQVVSSSNIDPVFDFIDHLHALKPDVWVVTDDDQHIEKKEQVSKDFGIEFVVLSKREIGIDDISTTKILAHIKNVIEVPLRVDFAGGWLDVPRHAQEGTYIVNCTITPHVSLSNWPYKKGAGLGGSAAYSLLQTKSGLDTELKMGVGWQDPAVIEETGLCVWRSGAEPVLDFKVNPDWLSGLMMIVWTGTHHVTPNLADLPRDYDKIAAAGNVARDAVLSKDVRKLCEAVNLSYNVQCEEGMDTLPEIVGARAKKYMGGGHGGYALYIFDSLHSRMEALESTKDAMAIEPYIRTSTKI</sequence>
<feature type="domain" description="Cytidyltransferase-like" evidence="3">
    <location>
        <begin position="41"/>
        <end position="169"/>
    </location>
</feature>
<dbReference type="InterPro" id="IPR036554">
    <property type="entry name" value="GHMP_kinase_C_sf"/>
</dbReference>
<evidence type="ECO:0000256" key="2">
    <source>
        <dbReference type="ARBA" id="ARBA00022695"/>
    </source>
</evidence>
<dbReference type="PANTHER" id="PTHR43793">
    <property type="entry name" value="FAD SYNTHASE"/>
    <property type="match status" value="1"/>
</dbReference>
<proteinExistence type="predicted"/>
<keyword evidence="1 4" id="KW-0808">Transferase</keyword>
<keyword evidence="2" id="KW-0548">Nucleotidyltransferase</keyword>
<dbReference type="GO" id="GO:0016779">
    <property type="term" value="F:nucleotidyltransferase activity"/>
    <property type="evidence" value="ECO:0007669"/>
    <property type="project" value="UniProtKB-KW"/>
</dbReference>